<evidence type="ECO:0000256" key="3">
    <source>
        <dbReference type="ARBA" id="ARBA00022989"/>
    </source>
</evidence>
<evidence type="ECO:0000256" key="2">
    <source>
        <dbReference type="ARBA" id="ARBA00022692"/>
    </source>
</evidence>
<dbReference type="Proteomes" id="UP000193118">
    <property type="component" value="Unassembled WGS sequence"/>
</dbReference>
<feature type="transmembrane region" description="Helical" evidence="5">
    <location>
        <begin position="83"/>
        <end position="103"/>
    </location>
</feature>
<feature type="domain" description="ABC transmembrane type-2" evidence="6">
    <location>
        <begin position="17"/>
        <end position="246"/>
    </location>
</feature>
<keyword evidence="8" id="KW-1185">Reference proteome</keyword>
<evidence type="ECO:0000256" key="5">
    <source>
        <dbReference type="RuleBase" id="RU361157"/>
    </source>
</evidence>
<protein>
    <recommendedName>
        <fullName evidence="5">Transport permease protein</fullName>
    </recommendedName>
</protein>
<feature type="transmembrane region" description="Helical" evidence="5">
    <location>
        <begin position="12"/>
        <end position="33"/>
    </location>
</feature>
<dbReference type="STRING" id="194197.BWD09_10710"/>
<evidence type="ECO:0000313" key="8">
    <source>
        <dbReference type="Proteomes" id="UP000193118"/>
    </source>
</evidence>
<dbReference type="InterPro" id="IPR052522">
    <property type="entry name" value="ABC-2_transport_permease"/>
</dbReference>
<accession>A0A1X3D383</accession>
<keyword evidence="4 5" id="KW-0472">Membrane</keyword>
<dbReference type="PIRSF" id="PIRSF006648">
    <property type="entry name" value="DrrB"/>
    <property type="match status" value="1"/>
</dbReference>
<feature type="transmembrane region" description="Helical" evidence="5">
    <location>
        <begin position="165"/>
        <end position="186"/>
    </location>
</feature>
<dbReference type="PRINTS" id="PR00164">
    <property type="entry name" value="ABC2TRNSPORT"/>
</dbReference>
<comment type="caution">
    <text evidence="7">The sequence shown here is derived from an EMBL/GenBank/DDBJ whole genome shotgun (WGS) entry which is preliminary data.</text>
</comment>
<keyword evidence="3 5" id="KW-1133">Transmembrane helix</keyword>
<reference evidence="8" key="1">
    <citation type="submission" date="2017-01" db="EMBL/GenBank/DDBJ databases">
        <authorList>
            <person name="Wolfgang W.J."/>
            <person name="Cole J."/>
            <person name="Wroblewski D."/>
            <person name="Mcginnis J."/>
            <person name="Musser K.A."/>
        </authorList>
    </citation>
    <scope>NUCLEOTIDE SEQUENCE [LARGE SCALE GENOMIC DNA]</scope>
    <source>
        <strain evidence="8">DSM 19151</strain>
    </source>
</reference>
<evidence type="ECO:0000256" key="1">
    <source>
        <dbReference type="ARBA" id="ARBA00004141"/>
    </source>
</evidence>
<gene>
    <name evidence="7" type="ORF">BWD09_10710</name>
</gene>
<dbReference type="GO" id="GO:0140359">
    <property type="term" value="F:ABC-type transporter activity"/>
    <property type="evidence" value="ECO:0007669"/>
    <property type="project" value="InterPro"/>
</dbReference>
<comment type="subcellular location">
    <subcellularLocation>
        <location evidence="5">Cell inner membrane</location>
        <topology evidence="5">Multi-pass membrane protein</topology>
    </subcellularLocation>
    <subcellularLocation>
        <location evidence="1">Membrane</location>
        <topology evidence="1">Multi-pass membrane protein</topology>
    </subcellularLocation>
</comment>
<feature type="transmembrane region" description="Helical" evidence="5">
    <location>
        <begin position="53"/>
        <end position="71"/>
    </location>
</feature>
<feature type="transmembrane region" description="Helical" evidence="5">
    <location>
        <begin position="222"/>
        <end position="243"/>
    </location>
</feature>
<dbReference type="PANTHER" id="PTHR43332">
    <property type="entry name" value="INNER MEMBRANE TRANSPORT PERMEASE YADH-RELATED"/>
    <property type="match status" value="1"/>
</dbReference>
<dbReference type="AlphaFoldDB" id="A0A1X3D383"/>
<dbReference type="InterPro" id="IPR000412">
    <property type="entry name" value="ABC_2_transport"/>
</dbReference>
<dbReference type="GO" id="GO:0043190">
    <property type="term" value="C:ATP-binding cassette (ABC) transporter complex"/>
    <property type="evidence" value="ECO:0007669"/>
    <property type="project" value="InterPro"/>
</dbReference>
<comment type="similarity">
    <text evidence="5">Belongs to the ABC-2 integral membrane protein family.</text>
</comment>
<dbReference type="Pfam" id="PF01061">
    <property type="entry name" value="ABC2_membrane"/>
    <property type="match status" value="1"/>
</dbReference>
<evidence type="ECO:0000259" key="6">
    <source>
        <dbReference type="PROSITE" id="PS51012"/>
    </source>
</evidence>
<sequence>MTGFSTLFKKEILRFWRVGIQTIAAPMLTALLYQLIFSHAVGRYVEALPDVPYHAFLIPGLAMMSMTQNAFANTSSSLIQSRITGNLVFILLPPISTSAFFSAYVGASVVRGLLVGAGVVAVTAPFGLPMPHNTLWILVFALLGCMIMGMLGLLAGIVAEKFDQLAVFQNFLIMPLTFLSGVFYSINSLPEFWRGVSHLNPVFYMIDGFRYGFFGVSDTSPWLSFGVVGGFTIGLAVLVLGILKSGWKLRS</sequence>
<feature type="transmembrane region" description="Helical" evidence="5">
    <location>
        <begin position="135"/>
        <end position="159"/>
    </location>
</feature>
<keyword evidence="5" id="KW-1003">Cell membrane</keyword>
<keyword evidence="7" id="KW-0378">Hydrolase</keyword>
<dbReference type="OrthoDB" id="9804001at2"/>
<keyword evidence="5" id="KW-0813">Transport</keyword>
<dbReference type="EMBL" id="MTBO01000037">
    <property type="protein sequence ID" value="OSI14358.1"/>
    <property type="molecule type" value="Genomic_DNA"/>
</dbReference>
<evidence type="ECO:0000256" key="4">
    <source>
        <dbReference type="ARBA" id="ARBA00023136"/>
    </source>
</evidence>
<proteinExistence type="inferred from homology"/>
<dbReference type="RefSeq" id="WP_085366806.1">
    <property type="nucleotide sequence ID" value="NZ_CAUJPZ010000057.1"/>
</dbReference>
<evidence type="ECO:0000313" key="7">
    <source>
        <dbReference type="EMBL" id="OSI14358.1"/>
    </source>
</evidence>
<dbReference type="GO" id="GO:0016787">
    <property type="term" value="F:hydrolase activity"/>
    <property type="evidence" value="ECO:0007669"/>
    <property type="project" value="UniProtKB-KW"/>
</dbReference>
<name>A0A1X3D383_9NEIS</name>
<dbReference type="InterPro" id="IPR013525">
    <property type="entry name" value="ABC2_TM"/>
</dbReference>
<dbReference type="GeneID" id="94581860"/>
<dbReference type="PROSITE" id="PS51012">
    <property type="entry name" value="ABC_TM2"/>
    <property type="match status" value="1"/>
</dbReference>
<keyword evidence="2 5" id="KW-0812">Transmembrane</keyword>
<dbReference type="PANTHER" id="PTHR43332:SF2">
    <property type="entry name" value="INNER MEMBRANE TRANSPORT PERMEASE YADH"/>
    <property type="match status" value="1"/>
</dbReference>
<dbReference type="InterPro" id="IPR047817">
    <property type="entry name" value="ABC2_TM_bact-type"/>
</dbReference>
<organism evidence="7 8">
    <name type="scientific">Neisseria dentiae</name>
    <dbReference type="NCBI Taxonomy" id="194197"/>
    <lineage>
        <taxon>Bacteria</taxon>
        <taxon>Pseudomonadati</taxon>
        <taxon>Pseudomonadota</taxon>
        <taxon>Betaproteobacteria</taxon>
        <taxon>Neisseriales</taxon>
        <taxon>Neisseriaceae</taxon>
        <taxon>Neisseria</taxon>
    </lineage>
</organism>